<name>A0A507D5Y6_9FUNG</name>
<evidence type="ECO:0000256" key="1">
    <source>
        <dbReference type="ARBA" id="ARBA00004123"/>
    </source>
</evidence>
<evidence type="ECO:0000256" key="8">
    <source>
        <dbReference type="ARBA" id="ARBA00032007"/>
    </source>
</evidence>
<evidence type="ECO:0000259" key="11">
    <source>
        <dbReference type="Pfam" id="PF08638"/>
    </source>
</evidence>
<dbReference type="Pfam" id="PF08638">
    <property type="entry name" value="Med14"/>
    <property type="match status" value="1"/>
</dbReference>
<evidence type="ECO:0000256" key="3">
    <source>
        <dbReference type="ARBA" id="ARBA00019619"/>
    </source>
</evidence>
<sequence>MTNDAATTTNGIMSLTAGPEAATLPVNDNVLDASVSTVPYKLLLARMIQKAYADLASLTRELSLKSSDERKQKILEYCKSTRDHFIRLLVLLNWGAKEAEDVNKTLKAIQFVQENDACFALAADQLFYFRPGILAQTRAHAYDVHTAVDVLTSGEYKRLPSAIKSIIPSPPLSQSEVRETLEQLEDVIRMRLLCDEVVPVPMRAMTKIDKGSVTFRVKGEFELTLTLPGSEQHAPWRLLELKFLAQAVQDTYENVRPVWKEHQIAKIGEMTQKALYDAAIRSGWAPPPVPGQPPPVVDEQGMKWPLVAAYAYLHGVCLSYHLEILHQQALFLTKTRWKEHLRVCIEDRRTLRILYWIKTSSTSSSNVFNGNTVSTATKSPSPAANYVEISTADAQTLSQVPNSHIVTDKPPSTGPFNDTVHPDVIKSITYGEDASSQERVMRVKGYTKGYGSTNGSMELIDVLTNQPVVLSVESSKLDVENVLIVATEYHARVVVRRLYEVLVGPGTFALAPESSSKKDSDDNLENVTRKRKNLTAEASSYYAPSDVTILPWIATPPGMIVRFKGSHAVRLGVDTKTGRILVYPADSYLALGTSIPKQMKPSFLTASSHPDRIRLVEERLNQNLDDAVVALRDLGYATLIDAVEASAGYLSLGAKRDLKCTSMVDILGTRHVIFLKVDGVDNWWMGIGVLTGLLDGAEENNEVVIKQDSGGDSHQSGNTSNGNEDEGYKVWMLSTKPGEIAGTCEIDFLEVIRPPTLPTNAAVAPDDLLWKSMTAETIQQLASTCHRRISLSSVTSQLRARNIPIQYYLPDATPPVLLSPDALPCEESKIGSHRPRICIDGEYFTTYFGLNTRRDFSGCLNDHGDESPMGSVFLLVESVPSRGPRGRASRVRALGRLKKSILPPIAATISATNGEVGWDYDAVKGMVKFQFERVDGVISSLLKEWRIIAVMAKLAQQVHMARKVLQQYGVNLIRYDLQSLQLVYHQDLFVTVSYDRHAVRYKLGFGTTTTLGRNPHSMARVFLEATLNEKQDLIYVLAIITSTTPMLRALVAMEARLNSPNPFTFHKFRRNVNIIARSAFQFRIFHQPNYCVEITLLAPKKQFKIVDASTAYLPTTHEPSVAQVASKSVERPSPILAGKEGQHLVLDHIPFFSSDLQEPRWVVEGPNIAESSWCLPIPGGIVVSPELVRPALFKVEAMFEFYANLIWLYATLCKMAPHPNTNPDASPLHQVQSGLPKQTNVMFRVRKTGTIAALSVKRLEMVWTVGLKFCPQQFNIDGVRAEELAESEFGTYLTDKLESVPRGDPEIRNLLEVVAKLLSTPAQVMKDIYLTLKLETLVLNSVIENSGQPPKTKVHNVEWCFRVPEGAPAYVGGVGECAVKIDLEKQVLKCLFKFWSATGTSYVPLAYWFGATDPSLPANVGLLTVWRESADQNETLATETQPPFPTRAPPPADTVATRMYKEEQERKHFVVRFVDQVSTGRVPPNFGGPGKLYPILQLFTSPRVHRVEDLNVLGI</sequence>
<evidence type="ECO:0000313" key="12">
    <source>
        <dbReference type="EMBL" id="TPX44578.1"/>
    </source>
</evidence>
<evidence type="ECO:0000256" key="10">
    <source>
        <dbReference type="SAM" id="MobiDB-lite"/>
    </source>
</evidence>
<dbReference type="STRING" id="286115.A0A507D5Y6"/>
<dbReference type="OrthoDB" id="205099at2759"/>
<dbReference type="EMBL" id="QEAN01000127">
    <property type="protein sequence ID" value="TPX46846.1"/>
    <property type="molecule type" value="Genomic_DNA"/>
</dbReference>
<keyword evidence="14" id="KW-1185">Reference proteome</keyword>
<evidence type="ECO:0000313" key="15">
    <source>
        <dbReference type="Proteomes" id="UP000320475"/>
    </source>
</evidence>
<reference evidence="14 15" key="1">
    <citation type="journal article" date="2019" name="Sci. Rep.">
        <title>Comparative genomics of chytrid fungi reveal insights into the obligate biotrophic and pathogenic lifestyle of Synchytrium endobioticum.</title>
        <authorList>
            <person name="van de Vossenberg B.T.L.H."/>
            <person name="Warris S."/>
            <person name="Nguyen H.D.T."/>
            <person name="van Gent-Pelzer M.P.E."/>
            <person name="Joly D.L."/>
            <person name="van de Geest H.C."/>
            <person name="Bonants P.J.M."/>
            <person name="Smith D.S."/>
            <person name="Levesque C.A."/>
            <person name="van der Lee T.A.J."/>
        </authorList>
    </citation>
    <scope>NUCLEOTIDE SEQUENCE [LARGE SCALE GENOMIC DNA]</scope>
    <source>
        <strain evidence="12 15">LEV6574</strain>
        <strain evidence="13 14">MB42</strain>
    </source>
</reference>
<comment type="similarity">
    <text evidence="2 9">Belongs to the Mediator complex subunit 14 family.</text>
</comment>
<dbReference type="InterPro" id="IPR013947">
    <property type="entry name" value="Mediator_Med14"/>
</dbReference>
<dbReference type="GO" id="GO:0006357">
    <property type="term" value="P:regulation of transcription by RNA polymerase II"/>
    <property type="evidence" value="ECO:0007669"/>
    <property type="project" value="InterPro"/>
</dbReference>
<comment type="function">
    <text evidence="9">Component of the Mediator complex, a coactivator involved in the regulated transcription of nearly all RNA polymerase II-dependent genes. Mediator functions as a bridge to convey information from gene-specific regulatory proteins to the basal RNA polymerase II transcription machinery. Mediator is recruited to promoters by direct interactions with regulatory proteins and serves as a scaffold for the assembly of a functional preinitiation complex with RNA polymerase II and the general transcription factors.</text>
</comment>
<proteinExistence type="inferred from homology"/>
<evidence type="ECO:0000313" key="14">
    <source>
        <dbReference type="Proteomes" id="UP000317494"/>
    </source>
</evidence>
<dbReference type="GO" id="GO:0016592">
    <property type="term" value="C:mediator complex"/>
    <property type="evidence" value="ECO:0007669"/>
    <property type="project" value="UniProtKB-UniRule"/>
</dbReference>
<dbReference type="GO" id="GO:0003712">
    <property type="term" value="F:transcription coregulator activity"/>
    <property type="evidence" value="ECO:0007669"/>
    <property type="project" value="UniProtKB-UniRule"/>
</dbReference>
<keyword evidence="7 9" id="KW-0539">Nucleus</keyword>
<gene>
    <name evidence="12" type="ORF">SeLEV6574_g04417</name>
    <name evidence="13" type="ORF">SeMB42_g03549</name>
</gene>
<protein>
    <recommendedName>
        <fullName evidence="3 9">Mediator of RNA polymerase II transcription subunit 14</fullName>
    </recommendedName>
    <alternativeName>
        <fullName evidence="8 9">Mediator complex subunit 14</fullName>
    </alternativeName>
</protein>
<comment type="caution">
    <text evidence="13">The sequence shown here is derived from an EMBL/GenBank/DDBJ whole genome shotgun (WGS) entry which is preliminary data.</text>
</comment>
<evidence type="ECO:0000256" key="6">
    <source>
        <dbReference type="ARBA" id="ARBA00023163"/>
    </source>
</evidence>
<evidence type="ECO:0000256" key="7">
    <source>
        <dbReference type="ARBA" id="ARBA00023242"/>
    </source>
</evidence>
<keyword evidence="6 9" id="KW-0804">Transcription</keyword>
<dbReference type="GO" id="GO:0070847">
    <property type="term" value="C:core mediator complex"/>
    <property type="evidence" value="ECO:0007669"/>
    <property type="project" value="TreeGrafter"/>
</dbReference>
<comment type="subunit">
    <text evidence="9">Component of the Mediator complex.</text>
</comment>
<dbReference type="EMBL" id="QEAM01000176">
    <property type="protein sequence ID" value="TPX44578.1"/>
    <property type="molecule type" value="Genomic_DNA"/>
</dbReference>
<feature type="domain" description="Mediator complex subunit MED14 N-terminal" evidence="11">
    <location>
        <begin position="37"/>
        <end position="227"/>
    </location>
</feature>
<accession>A0A507D5Y6</accession>
<evidence type="ECO:0000256" key="4">
    <source>
        <dbReference type="ARBA" id="ARBA00023015"/>
    </source>
</evidence>
<comment type="subcellular location">
    <subcellularLocation>
        <location evidence="1 9">Nucleus</location>
    </subcellularLocation>
</comment>
<dbReference type="PANTHER" id="PTHR12809">
    <property type="entry name" value="MEDIATOR COMPLEX SUBUNIT"/>
    <property type="match status" value="1"/>
</dbReference>
<dbReference type="VEuPathDB" id="FungiDB:SeMB42_g03549"/>
<dbReference type="Proteomes" id="UP000317494">
    <property type="component" value="Unassembled WGS sequence"/>
</dbReference>
<evidence type="ECO:0000256" key="9">
    <source>
        <dbReference type="RuleBase" id="RU365082"/>
    </source>
</evidence>
<dbReference type="Proteomes" id="UP000320475">
    <property type="component" value="Unassembled WGS sequence"/>
</dbReference>
<feature type="region of interest" description="Disordered" evidence="10">
    <location>
        <begin position="705"/>
        <end position="726"/>
    </location>
</feature>
<organism evidence="13 14">
    <name type="scientific">Synchytrium endobioticum</name>
    <dbReference type="NCBI Taxonomy" id="286115"/>
    <lineage>
        <taxon>Eukaryota</taxon>
        <taxon>Fungi</taxon>
        <taxon>Fungi incertae sedis</taxon>
        <taxon>Chytridiomycota</taxon>
        <taxon>Chytridiomycota incertae sedis</taxon>
        <taxon>Chytridiomycetes</taxon>
        <taxon>Synchytriales</taxon>
        <taxon>Synchytriaceae</taxon>
        <taxon>Synchytrium</taxon>
    </lineage>
</organism>
<evidence type="ECO:0000256" key="2">
    <source>
        <dbReference type="ARBA" id="ARBA00007813"/>
    </source>
</evidence>
<evidence type="ECO:0000313" key="13">
    <source>
        <dbReference type="EMBL" id="TPX46846.1"/>
    </source>
</evidence>
<keyword evidence="5 9" id="KW-0010">Activator</keyword>
<keyword evidence="4 9" id="KW-0805">Transcription regulation</keyword>
<dbReference type="InterPro" id="IPR055122">
    <property type="entry name" value="Med14_N"/>
</dbReference>
<evidence type="ECO:0000256" key="5">
    <source>
        <dbReference type="ARBA" id="ARBA00023159"/>
    </source>
</evidence>
<dbReference type="PANTHER" id="PTHR12809:SF2">
    <property type="entry name" value="MEDIATOR OF RNA POLYMERASE II TRANSCRIPTION SUBUNIT 14"/>
    <property type="match status" value="1"/>
</dbReference>
<feature type="compositionally biased region" description="Polar residues" evidence="10">
    <location>
        <begin position="710"/>
        <end position="722"/>
    </location>
</feature>